<proteinExistence type="inferred from homology"/>
<comment type="caution">
    <text evidence="19">The sequence shown here is derived from an EMBL/GenBank/DDBJ whole genome shotgun (WGS) entry which is preliminary data.</text>
</comment>
<dbReference type="FunFam" id="3.40.50.1980:FF:000026">
    <property type="entry name" value="Histidinol dehydrogenase"/>
    <property type="match status" value="1"/>
</dbReference>
<feature type="binding site" evidence="12 15">
    <location>
        <position position="209"/>
    </location>
    <ligand>
        <name>NAD(+)</name>
        <dbReference type="ChEBI" id="CHEBI:57540"/>
    </ligand>
</feature>
<protein>
    <recommendedName>
        <fullName evidence="4 12">Histidinol dehydrogenase</fullName>
        <shortName evidence="12">HDH</shortName>
        <ecNumber evidence="4 12">1.1.1.23</ecNumber>
    </recommendedName>
</protein>
<evidence type="ECO:0000256" key="5">
    <source>
        <dbReference type="ARBA" id="ARBA00022605"/>
    </source>
</evidence>
<evidence type="ECO:0000256" key="6">
    <source>
        <dbReference type="ARBA" id="ARBA00022723"/>
    </source>
</evidence>
<dbReference type="EMBL" id="PIOC01000021">
    <property type="protein sequence ID" value="RDW17110.1"/>
    <property type="molecule type" value="Genomic_DNA"/>
</dbReference>
<feature type="binding site" evidence="12 17">
    <location>
        <position position="356"/>
    </location>
    <ligand>
        <name>Zn(2+)</name>
        <dbReference type="ChEBI" id="CHEBI:29105"/>
    </ligand>
</feature>
<dbReference type="GO" id="GO:0051287">
    <property type="term" value="F:NAD binding"/>
    <property type="evidence" value="ECO:0007669"/>
    <property type="project" value="InterPro"/>
</dbReference>
<reference evidence="20" key="1">
    <citation type="submission" date="2017-11" db="EMBL/GenBank/DDBJ databases">
        <authorList>
            <person name="Zhu W."/>
        </authorList>
    </citation>
    <scope>NUCLEOTIDE SEQUENCE [LARGE SCALE GENOMIC DNA]</scope>
    <source>
        <strain evidence="20">CAU 1183</strain>
    </source>
</reference>
<evidence type="ECO:0000256" key="7">
    <source>
        <dbReference type="ARBA" id="ARBA00022833"/>
    </source>
</evidence>
<feature type="binding site" evidence="12 16">
    <location>
        <position position="323"/>
    </location>
    <ligand>
        <name>substrate</name>
    </ligand>
</feature>
<evidence type="ECO:0000256" key="11">
    <source>
        <dbReference type="ARBA" id="ARBA00049489"/>
    </source>
</evidence>
<dbReference type="FunFam" id="3.40.50.1980:FF:000001">
    <property type="entry name" value="Histidinol dehydrogenase"/>
    <property type="match status" value="1"/>
</dbReference>
<name>A0A3D8PLZ9_9BACI</name>
<dbReference type="Gene3D" id="1.20.5.1300">
    <property type="match status" value="1"/>
</dbReference>
<feature type="binding site" evidence="12 16">
    <location>
        <position position="356"/>
    </location>
    <ligand>
        <name>substrate</name>
    </ligand>
</feature>
<dbReference type="Pfam" id="PF00815">
    <property type="entry name" value="Histidinol_dh"/>
    <property type="match status" value="1"/>
</dbReference>
<evidence type="ECO:0000256" key="16">
    <source>
        <dbReference type="PIRSR" id="PIRSR000099-3"/>
    </source>
</evidence>
<dbReference type="InterPro" id="IPR022695">
    <property type="entry name" value="Histidinol_DH_monofunct"/>
</dbReference>
<dbReference type="PROSITE" id="PS00611">
    <property type="entry name" value="HISOL_DEHYDROGENASE"/>
    <property type="match status" value="1"/>
</dbReference>
<feature type="binding site" evidence="12 17">
    <location>
        <position position="254"/>
    </location>
    <ligand>
        <name>Zn(2+)</name>
        <dbReference type="ChEBI" id="CHEBI:29105"/>
    </ligand>
</feature>
<organism evidence="19 20">
    <name type="scientific">Oceanobacillus arenosus</name>
    <dbReference type="NCBI Taxonomy" id="1229153"/>
    <lineage>
        <taxon>Bacteria</taxon>
        <taxon>Bacillati</taxon>
        <taxon>Bacillota</taxon>
        <taxon>Bacilli</taxon>
        <taxon>Bacillales</taxon>
        <taxon>Bacillaceae</taxon>
        <taxon>Oceanobacillus</taxon>
    </lineage>
</organism>
<feature type="binding site" evidence="12 17">
    <location>
        <position position="257"/>
    </location>
    <ligand>
        <name>Zn(2+)</name>
        <dbReference type="ChEBI" id="CHEBI:29105"/>
    </ligand>
</feature>
<feature type="binding site" evidence="12 15">
    <location>
        <position position="124"/>
    </location>
    <ligand>
        <name>NAD(+)</name>
        <dbReference type="ChEBI" id="CHEBI:57540"/>
    </ligand>
</feature>
<dbReference type="HAMAP" id="MF_01024">
    <property type="entry name" value="HisD"/>
    <property type="match status" value="1"/>
</dbReference>
<evidence type="ECO:0000313" key="19">
    <source>
        <dbReference type="EMBL" id="RDW17110.1"/>
    </source>
</evidence>
<keyword evidence="7 12" id="KW-0862">Zinc</keyword>
<keyword evidence="6 12" id="KW-0479">Metal-binding</keyword>
<keyword evidence="20" id="KW-1185">Reference proteome</keyword>
<dbReference type="OrthoDB" id="9805269at2"/>
<dbReference type="InterPro" id="IPR001692">
    <property type="entry name" value="Histidinol_DH_CS"/>
</dbReference>
<gene>
    <name evidence="12 19" type="primary">hisD</name>
    <name evidence="19" type="ORF">CWR48_14375</name>
</gene>
<feature type="binding site" evidence="12 16">
    <location>
        <position position="232"/>
    </location>
    <ligand>
        <name>substrate</name>
    </ligand>
</feature>
<dbReference type="AlphaFoldDB" id="A0A3D8PLZ9"/>
<evidence type="ECO:0000313" key="20">
    <source>
        <dbReference type="Proteomes" id="UP000257143"/>
    </source>
</evidence>
<keyword evidence="8 12" id="KW-0560">Oxidoreductase</keyword>
<dbReference type="InterPro" id="IPR012131">
    <property type="entry name" value="Hstdl_DH"/>
</dbReference>
<dbReference type="NCBIfam" id="TIGR00069">
    <property type="entry name" value="hisD"/>
    <property type="match status" value="1"/>
</dbReference>
<feature type="active site" description="Proton acceptor" evidence="12 14">
    <location>
        <position position="322"/>
    </location>
</feature>
<keyword evidence="10 12" id="KW-0368">Histidine biosynthesis</keyword>
<comment type="pathway">
    <text evidence="2 12">Amino-acid biosynthesis; L-histidine biosynthesis; L-histidine from 5-phospho-alpha-D-ribose 1-diphosphate: step 9/9.</text>
</comment>
<dbReference type="FunFam" id="1.20.5.1300:FF:000002">
    <property type="entry name" value="Histidinol dehydrogenase, chloroplastic"/>
    <property type="match status" value="1"/>
</dbReference>
<keyword evidence="5 12" id="KW-0028">Amino-acid biosynthesis</keyword>
<evidence type="ECO:0000256" key="12">
    <source>
        <dbReference type="HAMAP-Rule" id="MF_01024"/>
    </source>
</evidence>
<evidence type="ECO:0000256" key="4">
    <source>
        <dbReference type="ARBA" id="ARBA00012965"/>
    </source>
</evidence>
<keyword evidence="9 12" id="KW-0520">NAD</keyword>
<dbReference type="PRINTS" id="PR00083">
    <property type="entry name" value="HOLDHDRGNASE"/>
</dbReference>
<feature type="active site" description="Proton acceptor" evidence="12 14">
    <location>
        <position position="323"/>
    </location>
</feature>
<evidence type="ECO:0000256" key="15">
    <source>
        <dbReference type="PIRSR" id="PIRSR000099-2"/>
    </source>
</evidence>
<dbReference type="GO" id="GO:0008270">
    <property type="term" value="F:zinc ion binding"/>
    <property type="evidence" value="ECO:0007669"/>
    <property type="project" value="UniProtKB-UniRule"/>
</dbReference>
<comment type="function">
    <text evidence="1 12">Catalyzes the sequential NAD-dependent oxidations of L-histidinol to L-histidinaldehyde and then to L-histidine.</text>
</comment>
<dbReference type="PIRSF" id="PIRSF000099">
    <property type="entry name" value="Histidinol_dh"/>
    <property type="match status" value="1"/>
</dbReference>
<feature type="binding site" evidence="12 17">
    <location>
        <position position="415"/>
    </location>
    <ligand>
        <name>Zn(2+)</name>
        <dbReference type="ChEBI" id="CHEBI:29105"/>
    </ligand>
</feature>
<evidence type="ECO:0000256" key="14">
    <source>
        <dbReference type="PIRSR" id="PIRSR000099-1"/>
    </source>
</evidence>
<feature type="binding site" evidence="12 15">
    <location>
        <position position="186"/>
    </location>
    <ligand>
        <name>NAD(+)</name>
        <dbReference type="ChEBI" id="CHEBI:57540"/>
    </ligand>
</feature>
<dbReference type="GO" id="GO:0004399">
    <property type="term" value="F:histidinol dehydrogenase activity"/>
    <property type="evidence" value="ECO:0007669"/>
    <property type="project" value="UniProtKB-UniRule"/>
</dbReference>
<dbReference type="Proteomes" id="UP000257143">
    <property type="component" value="Unassembled WGS sequence"/>
</dbReference>
<dbReference type="UniPathway" id="UPA00031">
    <property type="reaction ID" value="UER00014"/>
</dbReference>
<comment type="catalytic activity">
    <reaction evidence="11 12">
        <text>L-histidinol + 2 NAD(+) + H2O = L-histidine + 2 NADH + 3 H(+)</text>
        <dbReference type="Rhea" id="RHEA:20641"/>
        <dbReference type="ChEBI" id="CHEBI:15377"/>
        <dbReference type="ChEBI" id="CHEBI:15378"/>
        <dbReference type="ChEBI" id="CHEBI:57540"/>
        <dbReference type="ChEBI" id="CHEBI:57595"/>
        <dbReference type="ChEBI" id="CHEBI:57699"/>
        <dbReference type="ChEBI" id="CHEBI:57945"/>
        <dbReference type="EC" id="1.1.1.23"/>
    </reaction>
</comment>
<dbReference type="GO" id="GO:0005829">
    <property type="term" value="C:cytosol"/>
    <property type="evidence" value="ECO:0007669"/>
    <property type="project" value="TreeGrafter"/>
</dbReference>
<evidence type="ECO:0000256" key="9">
    <source>
        <dbReference type="ARBA" id="ARBA00023027"/>
    </source>
</evidence>
<dbReference type="CDD" id="cd06572">
    <property type="entry name" value="Histidinol_dh"/>
    <property type="match status" value="1"/>
</dbReference>
<dbReference type="EC" id="1.1.1.23" evidence="4 12"/>
<evidence type="ECO:0000256" key="10">
    <source>
        <dbReference type="ARBA" id="ARBA00023102"/>
    </source>
</evidence>
<evidence type="ECO:0000256" key="2">
    <source>
        <dbReference type="ARBA" id="ARBA00004940"/>
    </source>
</evidence>
<feature type="binding site" evidence="12 16">
    <location>
        <position position="257"/>
    </location>
    <ligand>
        <name>substrate</name>
    </ligand>
</feature>
<dbReference type="Gene3D" id="3.40.50.1980">
    <property type="entry name" value="Nitrogenase molybdenum iron protein domain"/>
    <property type="match status" value="2"/>
</dbReference>
<evidence type="ECO:0000256" key="18">
    <source>
        <dbReference type="RuleBase" id="RU004175"/>
    </source>
</evidence>
<evidence type="ECO:0000256" key="8">
    <source>
        <dbReference type="ARBA" id="ARBA00023002"/>
    </source>
</evidence>
<feature type="binding site" evidence="12 16">
    <location>
        <position position="254"/>
    </location>
    <ligand>
        <name>substrate</name>
    </ligand>
</feature>
<accession>A0A3D8PLZ9</accession>
<dbReference type="InterPro" id="IPR016161">
    <property type="entry name" value="Ald_DH/histidinol_DH"/>
</dbReference>
<dbReference type="GO" id="GO:0000105">
    <property type="term" value="P:L-histidine biosynthetic process"/>
    <property type="evidence" value="ECO:0007669"/>
    <property type="project" value="UniProtKB-UniRule"/>
</dbReference>
<dbReference type="SUPFAM" id="SSF53720">
    <property type="entry name" value="ALDH-like"/>
    <property type="match status" value="1"/>
</dbReference>
<comment type="cofactor">
    <cofactor evidence="12 17">
        <name>Zn(2+)</name>
        <dbReference type="ChEBI" id="CHEBI:29105"/>
    </cofactor>
    <text evidence="12 17">Binds 1 zinc ion per subunit.</text>
</comment>
<evidence type="ECO:0000256" key="17">
    <source>
        <dbReference type="PIRSR" id="PIRSR000099-4"/>
    </source>
</evidence>
<evidence type="ECO:0000256" key="13">
    <source>
        <dbReference type="PIRNR" id="PIRNR000099"/>
    </source>
</evidence>
<evidence type="ECO:0000256" key="1">
    <source>
        <dbReference type="ARBA" id="ARBA00003850"/>
    </source>
</evidence>
<dbReference type="PANTHER" id="PTHR21256:SF2">
    <property type="entry name" value="HISTIDINE BIOSYNTHESIS TRIFUNCTIONAL PROTEIN"/>
    <property type="match status" value="1"/>
</dbReference>
<dbReference type="PANTHER" id="PTHR21256">
    <property type="entry name" value="HISTIDINOL DEHYDROGENASE HDH"/>
    <property type="match status" value="1"/>
</dbReference>
<dbReference type="RefSeq" id="WP_115773994.1">
    <property type="nucleotide sequence ID" value="NZ_PIOC01000021.1"/>
</dbReference>
<feature type="binding site" evidence="12 16">
    <location>
        <position position="415"/>
    </location>
    <ligand>
        <name>substrate</name>
    </ligand>
</feature>
<sequence>MKIVTAEQFWETNKDRSTVIQNEVALDQAVLEIINQVRSDGDQALQRYTKQFDGIKLESFLVTAEEFAEARDIVDAAFLPALQQARQNITDFHSAQKEKSWFINKQPGILLGQKLTPIDNAGVYIPGGKAAYPSTVLMNVIPAQIAGVEKIVITTPPQADGKVNPYVLVAAEMLGVDTIYKVGGAQAIAALAYGTETIGKVDKIVGPGNSFVARAKKWVFGEVAIDMIAGPSEICVVADETAAPRYVAADLLSQAEHDESASAICVTTSKEIAEQIKAEVEKQTAALERKAIIEQSIAQNSKIIIADSLPSAIDIVNEIAPEHLQLMIDDPTASLNAIKHAGAIFLGNYSPEPLGDYFAGPNHTLPTNGTARFASPLGVYDFVKKSSIIRYSKEALQSASDAIITMANVEGLTAHANSIAIRRDEPNA</sequence>
<comment type="similarity">
    <text evidence="3 12 13 18">Belongs to the histidinol dehydrogenase family.</text>
</comment>
<feature type="binding site" evidence="12 16">
    <location>
        <position position="410"/>
    </location>
    <ligand>
        <name>substrate</name>
    </ligand>
</feature>
<evidence type="ECO:0000256" key="3">
    <source>
        <dbReference type="ARBA" id="ARBA00010178"/>
    </source>
</evidence>